<keyword evidence="2 9" id="KW-0548">Nucleotidyltransferase</keyword>
<dbReference type="CDD" id="cd05401">
    <property type="entry name" value="NT_GlnE_GlnD_like"/>
    <property type="match status" value="2"/>
</dbReference>
<feature type="domain" description="PII-uridylyltransferase/Glutamine-synthetase adenylyltransferase" evidence="8">
    <location>
        <begin position="372"/>
        <end position="496"/>
    </location>
</feature>
<dbReference type="InterPro" id="IPR023057">
    <property type="entry name" value="GlnE"/>
</dbReference>
<dbReference type="PANTHER" id="PTHR30621:SF0">
    <property type="entry name" value="BIFUNCTIONAL GLUTAMINE SYNTHETASE ADENYLYLTRANSFERASE_ADENYLYL-REMOVING ENZYME"/>
    <property type="match status" value="1"/>
</dbReference>
<feature type="domain" description="Glutamate-ammonia ligase adenylyltransferase repeated" evidence="7">
    <location>
        <begin position="602"/>
        <end position="817"/>
    </location>
</feature>
<dbReference type="KEGG" id="dva:DAD186_10480"/>
<accession>A0A1B0ZI22</accession>
<evidence type="ECO:0000313" key="10">
    <source>
        <dbReference type="Proteomes" id="UP000092596"/>
    </source>
</evidence>
<dbReference type="NCBIfam" id="NF010707">
    <property type="entry name" value="PRK14109.1"/>
    <property type="match status" value="1"/>
</dbReference>
<organism evidence="9 10">
    <name type="scientific">Dermabacter vaginalis</name>
    <dbReference type="NCBI Taxonomy" id="1630135"/>
    <lineage>
        <taxon>Bacteria</taxon>
        <taxon>Bacillati</taxon>
        <taxon>Actinomycetota</taxon>
        <taxon>Actinomycetes</taxon>
        <taxon>Micrococcales</taxon>
        <taxon>Dermabacteraceae</taxon>
        <taxon>Dermabacter</taxon>
    </lineage>
</organism>
<dbReference type="Gene3D" id="1.20.120.330">
    <property type="entry name" value="Nucleotidyltransferases domain 2"/>
    <property type="match status" value="2"/>
</dbReference>
<dbReference type="PATRIC" id="fig|1630135.4.peg.1051"/>
<name>A0A1B0ZI22_9MICO</name>
<evidence type="ECO:0000259" key="8">
    <source>
        <dbReference type="Pfam" id="PF08335"/>
    </source>
</evidence>
<dbReference type="AlphaFoldDB" id="A0A1B0ZI22"/>
<dbReference type="PANTHER" id="PTHR30621">
    <property type="entry name" value="GLUTAMINE SYNTHETASE ADENYLYLTRANSFERASE"/>
    <property type="match status" value="1"/>
</dbReference>
<evidence type="ECO:0000256" key="4">
    <source>
        <dbReference type="ARBA" id="ARBA00022840"/>
    </source>
</evidence>
<dbReference type="Gene3D" id="3.30.460.10">
    <property type="entry name" value="Beta Polymerase, domain 2"/>
    <property type="match status" value="2"/>
</dbReference>
<protein>
    <submittedName>
        <fullName evidence="9">[glutamate-ammonia-ligase] adenylyltransferase</fullName>
        <ecNumber evidence="9">2.7.7.42</ecNumber>
    </submittedName>
</protein>
<feature type="domain" description="PII-uridylyltransferase/Glutamine-synthetase adenylyltransferase" evidence="8">
    <location>
        <begin position="846"/>
        <end position="983"/>
    </location>
</feature>
<keyword evidence="4" id="KW-0067">ATP-binding</keyword>
<proteinExistence type="predicted"/>
<dbReference type="GO" id="GO:0008882">
    <property type="term" value="F:[glutamate-ammonia-ligase] adenylyltransferase activity"/>
    <property type="evidence" value="ECO:0007669"/>
    <property type="project" value="UniProtKB-EC"/>
</dbReference>
<dbReference type="Pfam" id="PF03710">
    <property type="entry name" value="GlnE"/>
    <property type="match status" value="2"/>
</dbReference>
<keyword evidence="5" id="KW-0460">Magnesium</keyword>
<evidence type="ECO:0000256" key="2">
    <source>
        <dbReference type="ARBA" id="ARBA00022695"/>
    </source>
</evidence>
<dbReference type="GO" id="GO:0000820">
    <property type="term" value="P:regulation of glutamine family amino acid metabolic process"/>
    <property type="evidence" value="ECO:0007669"/>
    <property type="project" value="TreeGrafter"/>
</dbReference>
<evidence type="ECO:0000313" key="9">
    <source>
        <dbReference type="EMBL" id="ANP27598.1"/>
    </source>
</evidence>
<dbReference type="STRING" id="1630135.DAD186_10480"/>
<dbReference type="InterPro" id="IPR043519">
    <property type="entry name" value="NT_sf"/>
</dbReference>
<feature type="domain" description="Glutamate-ammonia ligase adenylyltransferase repeated" evidence="7">
    <location>
        <begin position="100"/>
        <end position="342"/>
    </location>
</feature>
<dbReference type="InterPro" id="IPR005190">
    <property type="entry name" value="GlnE_rpt_dom"/>
</dbReference>
<reference evidence="9 10" key="1">
    <citation type="submission" date="2015-06" db="EMBL/GenBank/DDBJ databases">
        <title>Investigation of pathophysiology for high-risk pregnancy and development of treatment modality based on it.</title>
        <authorList>
            <person name="Kim B.-C."/>
            <person name="Lim S."/>
        </authorList>
    </citation>
    <scope>NUCLEOTIDE SEQUENCE [LARGE SCALE GENOMIC DNA]</scope>
    <source>
        <strain evidence="9 10">AD1-86</strain>
    </source>
</reference>
<keyword evidence="6" id="KW-0511">Multifunctional enzyme</keyword>
<sequence length="990" mass="109228">MRLETGAIEALQSGEAGGEFTHFDLARLGFVRTDRSAALLASASLSCVPPQLVRAMGAAADPDEALLGLTRLADAAQAAGQTHQFARVIGDERLGRTLVLVLGSSIALGDALARQVNELEEILQCPTLDGPTRERFREVMLAAVGSAPSAAVPVAAPGPEPRRAFRRAYYSLLAQIAARDVGAEAPADSQAEISRLLSDLADAALEGALALARAATEGHEAVRLAIIAMGKTGARELNYASDVDVMYVAEPAHEGVSEDEVTRVGSALARELARVCEERTADGSLWAIDANLRPEGRDGELVRTIDSYARYYRKWARTWEFQALLKARACAGDRLLGERFEEIATPLVWQASTREGFVDDTRAMRARVLAHADAERDLKLGRGGLRDIEFTIQLLQMVHGRADENIREAGTLDALDALTRGGYVGREHSAALAEAYRFLRVCEHRLQMWRLRRTHMLPTGERDIRRLARTIGAQPAKLPAEIDTVRRRVRQLHEEIYYRPLLATSAGLSDGQIALSAEAQRDRLEAIGYRDPKRALQHIDALTRGLSRGAAIQKQLLPAFLEWFAGGVDPDLGLLSFRRLSETLRETHWFLGMLRDSGVAAERLTHILSSSRYVGEQLEQHPNTVRWLSNDAQLQPLTRAQITQELDSIAGLATSDEHVIDALRGVRAREIVRICLAHLSGVLDLRELARALTDLAEAILAFTVTRVSAEADVALCVIAMGSFGAGEMGYSSDADVQFVCEGNLEVATRIAARVQKILNAPASGINMRVNADLRPEGRSGPLVRTRTSFEDYYAHHAERWERQALLRARCVSGPKDLCETLTAIMDRERYRPGGMDAHERRDFARMKARIEGERLPRGVRPSHHLKLGRGGTTDVEWCVQRLLLEHAGNDESLRTVGTLDALAALESAGHLTPSDALALRRAWLLAWELRRALFLWRGRESDVLPTDLVDLNAIATLVREPVENARAIEERYLKVTRHSRQVAERLIFDE</sequence>
<evidence type="ECO:0000256" key="3">
    <source>
        <dbReference type="ARBA" id="ARBA00022741"/>
    </source>
</evidence>
<dbReference type="EMBL" id="CP012117">
    <property type="protein sequence ID" value="ANP27598.1"/>
    <property type="molecule type" value="Genomic_DNA"/>
</dbReference>
<dbReference type="Proteomes" id="UP000092596">
    <property type="component" value="Chromosome"/>
</dbReference>
<evidence type="ECO:0000256" key="6">
    <source>
        <dbReference type="ARBA" id="ARBA00023268"/>
    </source>
</evidence>
<dbReference type="GO" id="GO:0005524">
    <property type="term" value="F:ATP binding"/>
    <property type="evidence" value="ECO:0007669"/>
    <property type="project" value="UniProtKB-KW"/>
</dbReference>
<dbReference type="InterPro" id="IPR013546">
    <property type="entry name" value="PII_UdlTrfase/GS_AdlTrfase"/>
</dbReference>
<dbReference type="Pfam" id="PF08335">
    <property type="entry name" value="GlnD_UR_UTase"/>
    <property type="match status" value="2"/>
</dbReference>
<dbReference type="GO" id="GO:0016874">
    <property type="term" value="F:ligase activity"/>
    <property type="evidence" value="ECO:0007669"/>
    <property type="project" value="UniProtKB-KW"/>
</dbReference>
<keyword evidence="9" id="KW-0436">Ligase</keyword>
<evidence type="ECO:0000256" key="1">
    <source>
        <dbReference type="ARBA" id="ARBA00022679"/>
    </source>
</evidence>
<evidence type="ECO:0000259" key="7">
    <source>
        <dbReference type="Pfam" id="PF03710"/>
    </source>
</evidence>
<dbReference type="GO" id="GO:0005829">
    <property type="term" value="C:cytosol"/>
    <property type="evidence" value="ECO:0007669"/>
    <property type="project" value="TreeGrafter"/>
</dbReference>
<evidence type="ECO:0000256" key="5">
    <source>
        <dbReference type="ARBA" id="ARBA00022842"/>
    </source>
</evidence>
<dbReference type="RefSeq" id="WP_082991094.1">
    <property type="nucleotide sequence ID" value="NZ_CP012117.1"/>
</dbReference>
<keyword evidence="3" id="KW-0547">Nucleotide-binding</keyword>
<gene>
    <name evidence="9" type="ORF">DAD186_10480</name>
</gene>
<dbReference type="SUPFAM" id="SSF81593">
    <property type="entry name" value="Nucleotidyltransferase substrate binding subunit/domain"/>
    <property type="match status" value="2"/>
</dbReference>
<dbReference type="EC" id="2.7.7.42" evidence="9"/>
<keyword evidence="1 9" id="KW-0808">Transferase</keyword>
<dbReference type="SUPFAM" id="SSF81301">
    <property type="entry name" value="Nucleotidyltransferase"/>
    <property type="match status" value="2"/>
</dbReference>